<dbReference type="EMBL" id="JRYO01000056">
    <property type="protein sequence ID" value="KHE93464.1"/>
    <property type="molecule type" value="Genomic_DNA"/>
</dbReference>
<evidence type="ECO:0000313" key="2">
    <source>
        <dbReference type="Proteomes" id="UP000030652"/>
    </source>
</evidence>
<evidence type="ECO:0000313" key="1">
    <source>
        <dbReference type="EMBL" id="KHE93464.1"/>
    </source>
</evidence>
<protein>
    <submittedName>
        <fullName evidence="1">Uncharacterized protein</fullName>
    </submittedName>
</protein>
<sequence length="353" mass="41293">MFRLCFRNYINDDNRKENISTTDDFLCQENTEWSGLGVIDILAATLDITVSQCSELRSWYERHAACYRIVKVEDDIVSAINIVNKKLYTIRIGSHSSIFTLHDCVFGSLVPWNGEWYWSGKQQNFSDLTEESIQEIRNDIILKSPNIIYRYCDDLAQKARERTIQYYDDFVQFHNGKDLILYTDGLSMAADEEKRYRFLFESRLKEKVSDFVKEHGLRGPKPRMSFPPEFLNCNNGVAHFFNKEEGTETFINFNWVKDGLSKKGVNLTEDEEHAICQFMLSNAISPEFVHRLANEYGHESIGTSFLLHNKDDKSCLYYLLRRYKGHFYRKRYPSLAFASENSQKTGTDTHQIK</sequence>
<comment type="caution">
    <text evidence="1">The sequence shown here is derived from an EMBL/GenBank/DDBJ whole genome shotgun (WGS) entry which is preliminary data.</text>
</comment>
<proteinExistence type="predicted"/>
<dbReference type="AlphaFoldDB" id="A0A0B0ELI1"/>
<gene>
    <name evidence="1" type="ORF">SCABRO_00759</name>
</gene>
<organism evidence="1 2">
    <name type="scientific">Candidatus Scalindua brodae</name>
    <dbReference type="NCBI Taxonomy" id="237368"/>
    <lineage>
        <taxon>Bacteria</taxon>
        <taxon>Pseudomonadati</taxon>
        <taxon>Planctomycetota</taxon>
        <taxon>Candidatus Brocadiia</taxon>
        <taxon>Candidatus Brocadiales</taxon>
        <taxon>Candidatus Scalinduaceae</taxon>
        <taxon>Candidatus Scalindua</taxon>
    </lineage>
</organism>
<name>A0A0B0ELI1_9BACT</name>
<reference evidence="1 2" key="1">
    <citation type="submission" date="2014-10" db="EMBL/GenBank/DDBJ databases">
        <title>Draft genome of anammox bacterium scalindua brodae, obtained using differential coverage binning of sequence data from two enrichment reactors.</title>
        <authorList>
            <person name="Speth D.R."/>
            <person name="Russ L."/>
            <person name="Kartal B."/>
            <person name="Op den Camp H.J."/>
            <person name="Dutilh B.E."/>
            <person name="Jetten M.S."/>
        </authorList>
    </citation>
    <scope>NUCLEOTIDE SEQUENCE [LARGE SCALE GENOMIC DNA]</scope>
    <source>
        <strain evidence="1">RU1</strain>
    </source>
</reference>
<accession>A0A0B0ELI1</accession>
<dbReference type="Proteomes" id="UP000030652">
    <property type="component" value="Unassembled WGS sequence"/>
</dbReference>